<evidence type="ECO:0000313" key="3">
    <source>
        <dbReference type="EMBL" id="OAR04644.1"/>
    </source>
</evidence>
<evidence type="ECO:0000313" key="4">
    <source>
        <dbReference type="Proteomes" id="UP000243024"/>
    </source>
</evidence>
<dbReference type="OrthoDB" id="2381329at2"/>
<feature type="signal peptide" evidence="2">
    <location>
        <begin position="1"/>
        <end position="27"/>
    </location>
</feature>
<name>A0A179IT67_HYDSH</name>
<feature type="compositionally biased region" description="Low complexity" evidence="1">
    <location>
        <begin position="30"/>
        <end position="43"/>
    </location>
</feature>
<feature type="region of interest" description="Disordered" evidence="1">
    <location>
        <begin position="175"/>
        <end position="260"/>
    </location>
</feature>
<accession>A0A179IT67</accession>
<feature type="compositionally biased region" description="Low complexity" evidence="1">
    <location>
        <begin position="233"/>
        <end position="243"/>
    </location>
</feature>
<dbReference type="Proteomes" id="UP000243024">
    <property type="component" value="Unassembled WGS sequence"/>
</dbReference>
<feature type="region of interest" description="Disordered" evidence="1">
    <location>
        <begin position="30"/>
        <end position="64"/>
    </location>
</feature>
<evidence type="ECO:0000256" key="2">
    <source>
        <dbReference type="SAM" id="SignalP"/>
    </source>
</evidence>
<protein>
    <recommendedName>
        <fullName evidence="5">Lipoprotein</fullName>
    </recommendedName>
</protein>
<dbReference type="Pfam" id="PF09580">
    <property type="entry name" value="Spore_YhcN_YlaJ"/>
    <property type="match status" value="1"/>
</dbReference>
<evidence type="ECO:0008006" key="5">
    <source>
        <dbReference type="Google" id="ProtNLM"/>
    </source>
</evidence>
<dbReference type="RefSeq" id="WP_066199851.1">
    <property type="nucleotide sequence ID" value="NZ_CBCSAS010000015.1"/>
</dbReference>
<dbReference type="STRING" id="1484.SA87_08910"/>
<sequence>MGRATARLIVGIALALGLGGCALPWTASGGAAGEAPAPPSTTGRPPHEKVPNTIRYEPPPEAPKNRAEAEKIADRLVELALADPYVRRATAVVLGPYAVVAIGVDEHLSHAQVTTTKYAVAEALKHDPYGARAIVTADPDLFARLQAMRDKIARGEPLVAVFDELADIVGRLAPELPRGPKIREPADGAAPIAPVRTPPDGTVPSRPVPGEKPAGPKAPTAPATPAPSPQAPVAPGRPALPTSPDSPAPSPAAPPPASAP</sequence>
<feature type="compositionally biased region" description="Low complexity" evidence="1">
    <location>
        <begin position="211"/>
        <end position="221"/>
    </location>
</feature>
<gene>
    <name evidence="3" type="ORF">SA87_08910</name>
</gene>
<feature type="compositionally biased region" description="Pro residues" evidence="1">
    <location>
        <begin position="222"/>
        <end position="232"/>
    </location>
</feature>
<evidence type="ECO:0000256" key="1">
    <source>
        <dbReference type="SAM" id="MobiDB-lite"/>
    </source>
</evidence>
<reference evidence="3 4" key="1">
    <citation type="submission" date="2015-09" db="EMBL/GenBank/DDBJ databases">
        <title>Draft genome sequence of Hydrogenibacillus schlegelii DSM 2000.</title>
        <authorList>
            <person name="Hemp J."/>
        </authorList>
    </citation>
    <scope>NUCLEOTIDE SEQUENCE [LARGE SCALE GENOMIC DNA]</scope>
    <source>
        <strain evidence="3 4">MA 48</strain>
    </source>
</reference>
<proteinExistence type="predicted"/>
<organism evidence="3 4">
    <name type="scientific">Hydrogenibacillus schlegelii</name>
    <name type="common">Bacillus schlegelii</name>
    <dbReference type="NCBI Taxonomy" id="1484"/>
    <lineage>
        <taxon>Bacteria</taxon>
        <taxon>Bacillati</taxon>
        <taxon>Bacillota</taxon>
        <taxon>Bacilli</taxon>
        <taxon>Bacillales</taxon>
        <taxon>Bacillales Family X. Incertae Sedis</taxon>
        <taxon>Hydrogenibacillus</taxon>
    </lineage>
</organism>
<dbReference type="InterPro" id="IPR019076">
    <property type="entry name" value="Spore_lipoprot_YhcN/YlaJ-like"/>
</dbReference>
<dbReference type="PROSITE" id="PS51257">
    <property type="entry name" value="PROKAR_LIPOPROTEIN"/>
    <property type="match status" value="1"/>
</dbReference>
<keyword evidence="4" id="KW-1185">Reference proteome</keyword>
<feature type="chain" id="PRO_5039251368" description="Lipoprotein" evidence="2">
    <location>
        <begin position="28"/>
        <end position="260"/>
    </location>
</feature>
<dbReference type="AlphaFoldDB" id="A0A179IT67"/>
<keyword evidence="2" id="KW-0732">Signal</keyword>
<comment type="caution">
    <text evidence="3">The sequence shown here is derived from an EMBL/GenBank/DDBJ whole genome shotgun (WGS) entry which is preliminary data.</text>
</comment>
<dbReference type="EMBL" id="JXBB01000012">
    <property type="protein sequence ID" value="OAR04644.1"/>
    <property type="molecule type" value="Genomic_DNA"/>
</dbReference>
<feature type="compositionally biased region" description="Pro residues" evidence="1">
    <location>
        <begin position="244"/>
        <end position="260"/>
    </location>
</feature>